<gene>
    <name evidence="1" type="ORF">NCTC11391_01056</name>
</gene>
<reference evidence="1 2" key="1">
    <citation type="submission" date="2018-06" db="EMBL/GenBank/DDBJ databases">
        <authorList>
            <consortium name="Pathogen Informatics"/>
            <person name="Doyle S."/>
        </authorList>
    </citation>
    <scope>NUCLEOTIDE SEQUENCE [LARGE SCALE GENOMIC DNA]</scope>
    <source>
        <strain evidence="2">NCTC 11391</strain>
    </source>
</reference>
<evidence type="ECO:0000313" key="1">
    <source>
        <dbReference type="EMBL" id="SUN36013.1"/>
    </source>
</evidence>
<protein>
    <submittedName>
        <fullName evidence="1">Uncharacterized protein</fullName>
    </submittedName>
</protein>
<dbReference type="EMBL" id="UHFA01000002">
    <property type="protein sequence ID" value="SUN36013.1"/>
    <property type="molecule type" value="Genomic_DNA"/>
</dbReference>
<dbReference type="AlphaFoldDB" id="A0A380JDT1"/>
<accession>A0A380JDT1</accession>
<proteinExistence type="predicted"/>
<name>A0A380JDT1_STRDO</name>
<keyword evidence="2" id="KW-1185">Reference proteome</keyword>
<organism evidence="1 2">
    <name type="scientific">Streptococcus downei MFe28</name>
    <dbReference type="NCBI Taxonomy" id="764290"/>
    <lineage>
        <taxon>Bacteria</taxon>
        <taxon>Bacillati</taxon>
        <taxon>Bacillota</taxon>
        <taxon>Bacilli</taxon>
        <taxon>Lactobacillales</taxon>
        <taxon>Streptococcaceae</taxon>
        <taxon>Streptococcus</taxon>
    </lineage>
</organism>
<sequence>MTADEKILALVKLGYMDRIPKMFRGQATKATLKKLPNSIQIFMLEHKKMGTFLRIWLKNCRASSMVSSKPR</sequence>
<dbReference type="Proteomes" id="UP000254082">
    <property type="component" value="Unassembled WGS sequence"/>
</dbReference>
<evidence type="ECO:0000313" key="2">
    <source>
        <dbReference type="Proteomes" id="UP000254082"/>
    </source>
</evidence>